<dbReference type="InterPro" id="IPR004899">
    <property type="entry name" value="Pertactin_central"/>
</dbReference>
<dbReference type="Gene3D" id="2.40.128.130">
    <property type="entry name" value="Autotransporter beta-domain"/>
    <property type="match status" value="1"/>
</dbReference>
<reference evidence="4" key="1">
    <citation type="submission" date="2016-07" db="EMBL/GenBank/DDBJ databases">
        <authorList>
            <person name="Florea S."/>
            <person name="Webb J.S."/>
            <person name="Jaromczyk J."/>
            <person name="Schardl C.L."/>
        </authorList>
    </citation>
    <scope>NUCLEOTIDE SEQUENCE [LARGE SCALE GENOMIC DNA]</scope>
    <source>
        <strain evidence="4">MIT 01-6242</strain>
    </source>
</reference>
<dbReference type="Gene3D" id="2.160.20.20">
    <property type="match status" value="1"/>
</dbReference>
<sequence length="839" mass="93857">MANKSLLILISCATLNALTINDWGDIKVGIYEDFNGHFTYDGSDANKDKYILTDNITFISPEATLNIHFTLQNGAEWANKCGLIFCADGKSFTFNPGNIVFDLDSQVQTQPALGVFDLKSKAALEITSNLTITATPASNFDSIFKIDASNLTLDNANLFIDLSQNQNKTLFHTSGASKISINQGGDSASKTIQLTGDITIGGNTEFKLSLSNPRSFYKGIITLNDASTLSFEARNSFAQLDLNQTNPTKESTLLFDSSLLDGKITKKTIARSDLNLINQSAWLMRASSHIRNLHIKQSVIDFTQDSNGSRLQSPYKKKTLEAQTLTGNGDFNLYADVAQKQTDMINLQSANGTHKVHFLYNPATFTQDIIRNITEQDNLIVASIQEADSKAVFEGVKTQIGLLDYETILKKNATGATTDWIIAGIKESGESTLASALLTALNTHARLNTIFAQTLNLRLGDLRNYHKDNGLYFRYNIGQNALQKTTSLLPTQDFFMTFSAGYDFNVVTKPSYNFWGGGLDFVMLQTRNGIYQGDFQSFSGNAYFTSIFANRFYYDLLLRYAYNQGDLHFNGANLNGTSSTSSHTLLASAEIGYKIKLHNDLDFFFLEPQIKLNAGVTFVPTFTTKDTHDEIITAPYHFGFPLFGRSGLNFGYEWNSSFRGDVKAGTYLTYNLKNGFATTLKDTRSQLTKEFSSDFDVGLSLASNLFLEEYLRFYLEFDASFLAIYRNDYLFNAGIRWSFGERYVPPPPPSADPNRLKVHYKYKPNVRNIPIIRDDEVENMYHHQQNIDRIRNQRTFKQSSQGGASGNNQPNGDLRIDTPPKDRSTSRDSYIPSSKENNR</sequence>
<dbReference type="PROSITE" id="PS51208">
    <property type="entry name" value="AUTOTRANSPORTER"/>
    <property type="match status" value="1"/>
</dbReference>
<protein>
    <recommendedName>
        <fullName evidence="2">Autotransporter domain-containing protein</fullName>
    </recommendedName>
</protein>
<dbReference type="Proteomes" id="UP000092884">
    <property type="component" value="Chromosome"/>
</dbReference>
<dbReference type="InterPro" id="IPR012332">
    <property type="entry name" value="Autotransporter_pectin_lyase_C"/>
</dbReference>
<feature type="compositionally biased region" description="Basic and acidic residues" evidence="1">
    <location>
        <begin position="814"/>
        <end position="826"/>
    </location>
</feature>
<accession>A0A1B1U4L7</accession>
<dbReference type="InterPro" id="IPR036709">
    <property type="entry name" value="Autotransporte_beta_dom_sf"/>
</dbReference>
<feature type="region of interest" description="Disordered" evidence="1">
    <location>
        <begin position="790"/>
        <end position="839"/>
    </location>
</feature>
<dbReference type="InterPro" id="IPR011050">
    <property type="entry name" value="Pectin_lyase_fold/virulence"/>
</dbReference>
<evidence type="ECO:0000313" key="3">
    <source>
        <dbReference type="EMBL" id="ANV97681.1"/>
    </source>
</evidence>
<organism evidence="3 4">
    <name type="scientific">Helicobacter enhydrae</name>
    <dbReference type="NCBI Taxonomy" id="222136"/>
    <lineage>
        <taxon>Bacteria</taxon>
        <taxon>Pseudomonadati</taxon>
        <taxon>Campylobacterota</taxon>
        <taxon>Epsilonproteobacteria</taxon>
        <taxon>Campylobacterales</taxon>
        <taxon>Helicobacteraceae</taxon>
        <taxon>Helicobacter</taxon>
    </lineage>
</organism>
<dbReference type="NCBIfam" id="TIGR01414">
    <property type="entry name" value="autotrans_barl"/>
    <property type="match status" value="1"/>
</dbReference>
<dbReference type="Pfam" id="PF03212">
    <property type="entry name" value="Pertactin"/>
    <property type="match status" value="1"/>
</dbReference>
<dbReference type="AlphaFoldDB" id="A0A1B1U4L7"/>
<dbReference type="EMBL" id="CP016503">
    <property type="protein sequence ID" value="ANV97681.1"/>
    <property type="molecule type" value="Genomic_DNA"/>
</dbReference>
<dbReference type="RefSeq" id="WP_066339071.1">
    <property type="nucleotide sequence ID" value="NZ_CP016503.1"/>
</dbReference>
<evidence type="ECO:0000313" key="4">
    <source>
        <dbReference type="Proteomes" id="UP000092884"/>
    </source>
</evidence>
<dbReference type="SUPFAM" id="SSF51126">
    <property type="entry name" value="Pectin lyase-like"/>
    <property type="match status" value="1"/>
</dbReference>
<feature type="compositionally biased region" description="Polar residues" evidence="1">
    <location>
        <begin position="793"/>
        <end position="811"/>
    </location>
</feature>
<dbReference type="KEGG" id="het:BBW65_02160"/>
<name>A0A1B1U4L7_9HELI</name>
<dbReference type="GO" id="GO:0019867">
    <property type="term" value="C:outer membrane"/>
    <property type="evidence" value="ECO:0007669"/>
    <property type="project" value="InterPro"/>
</dbReference>
<dbReference type="InterPro" id="IPR006315">
    <property type="entry name" value="OM_autotransptr_brl_dom"/>
</dbReference>
<evidence type="ECO:0000259" key="2">
    <source>
        <dbReference type="PROSITE" id="PS51208"/>
    </source>
</evidence>
<dbReference type="OrthoDB" id="5319183at2"/>
<proteinExistence type="predicted"/>
<feature type="domain" description="Autotransporter" evidence="2">
    <location>
        <begin position="464"/>
        <end position="739"/>
    </location>
</feature>
<dbReference type="SUPFAM" id="SSF103515">
    <property type="entry name" value="Autotransporter"/>
    <property type="match status" value="1"/>
</dbReference>
<feature type="compositionally biased region" description="Polar residues" evidence="1">
    <location>
        <begin position="827"/>
        <end position="839"/>
    </location>
</feature>
<evidence type="ECO:0000256" key="1">
    <source>
        <dbReference type="SAM" id="MobiDB-lite"/>
    </source>
</evidence>
<dbReference type="Pfam" id="PF03797">
    <property type="entry name" value="Autotransporter"/>
    <property type="match status" value="1"/>
</dbReference>
<gene>
    <name evidence="3" type="ORF">BBW65_02160</name>
</gene>
<keyword evidence="4" id="KW-1185">Reference proteome</keyword>
<dbReference type="STRING" id="222136.BBW65_02160"/>
<dbReference type="InterPro" id="IPR005546">
    <property type="entry name" value="Autotransporte_beta"/>
</dbReference>